<dbReference type="InterPro" id="IPR012340">
    <property type="entry name" value="NA-bd_OB-fold"/>
</dbReference>
<keyword evidence="4 7" id="KW-0233">DNA recombination</keyword>
<evidence type="ECO:0000256" key="4">
    <source>
        <dbReference type="ARBA" id="ARBA00023172"/>
    </source>
</evidence>
<evidence type="ECO:0000256" key="5">
    <source>
        <dbReference type="ARBA" id="ARBA00023204"/>
    </source>
</evidence>
<evidence type="ECO:0000256" key="2">
    <source>
        <dbReference type="ARBA" id="ARBA00021310"/>
    </source>
</evidence>
<dbReference type="AlphaFoldDB" id="A0A0R2AMC6"/>
<evidence type="ECO:0000313" key="9">
    <source>
        <dbReference type="EMBL" id="KRM67850.1"/>
    </source>
</evidence>
<reference evidence="9 10" key="1">
    <citation type="journal article" date="2015" name="Genome Announc.">
        <title>Expanding the biotechnology potential of lactobacilli through comparative genomics of 213 strains and associated genera.</title>
        <authorList>
            <person name="Sun Z."/>
            <person name="Harris H.M."/>
            <person name="McCann A."/>
            <person name="Guo C."/>
            <person name="Argimon S."/>
            <person name="Zhang W."/>
            <person name="Yang X."/>
            <person name="Jeffery I.B."/>
            <person name="Cooney J.C."/>
            <person name="Kagawa T.F."/>
            <person name="Liu W."/>
            <person name="Song Y."/>
            <person name="Salvetti E."/>
            <person name="Wrobel A."/>
            <person name="Rasinkangas P."/>
            <person name="Parkhill J."/>
            <person name="Rea M.C."/>
            <person name="O'Sullivan O."/>
            <person name="Ritari J."/>
            <person name="Douillard F.P."/>
            <person name="Paul Ross R."/>
            <person name="Yang R."/>
            <person name="Briner A.E."/>
            <person name="Felis G.E."/>
            <person name="de Vos W.M."/>
            <person name="Barrangou R."/>
            <person name="Klaenhammer T.R."/>
            <person name="Caufield P.W."/>
            <person name="Cui Y."/>
            <person name="Zhang H."/>
            <person name="O'Toole P.W."/>
        </authorList>
    </citation>
    <scope>NUCLEOTIDE SEQUENCE [LARGE SCALE GENOMIC DNA]</scope>
    <source>
        <strain evidence="9 10">DSM 23829</strain>
    </source>
</reference>
<proteinExistence type="inferred from homology"/>
<comment type="caution">
    <text evidence="9">The sequence shown here is derived from an EMBL/GenBank/DDBJ whole genome shotgun (WGS) entry which is preliminary data.</text>
</comment>
<dbReference type="Proteomes" id="UP000052012">
    <property type="component" value="Unassembled WGS sequence"/>
</dbReference>
<dbReference type="Pfam" id="PF11967">
    <property type="entry name" value="RecO_N"/>
    <property type="match status" value="1"/>
</dbReference>
<protein>
    <recommendedName>
        <fullName evidence="2 7">DNA repair protein RecO</fullName>
    </recommendedName>
    <alternativeName>
        <fullName evidence="6 7">Recombination protein O</fullName>
    </alternativeName>
</protein>
<dbReference type="STRING" id="1423781.FD06_GL000570"/>
<feature type="domain" description="DNA replication/recombination mediator RecO N-terminal" evidence="8">
    <location>
        <begin position="2"/>
        <end position="61"/>
    </location>
</feature>
<evidence type="ECO:0000256" key="3">
    <source>
        <dbReference type="ARBA" id="ARBA00022763"/>
    </source>
</evidence>
<dbReference type="PATRIC" id="fig|1423781.4.peg.583"/>
<dbReference type="InterPro" id="IPR042242">
    <property type="entry name" value="RecO_C"/>
</dbReference>
<sequence>MYRKNYREHDMLVKFFTAEFGPKMFFLRGARRKNYKMAADILPFSYGSYTGNIKKDLLSYIVNPIDVQHYLNISNDIYLNAYATYIMNLLDTAFDDGKTSIDWFNKLFYSLRLIDAGIDPAIITNIIELQLLSVLGVAPELRGCMVCGRSDLNLDYSESMGGLLCENHFDRDLYRLRLDKKTIFYLRKFSIIEISKIKNIKVNNQTKKELRSFFDNIYENNLGIKLKSKNFLDQINNFKI</sequence>
<comment type="similarity">
    <text evidence="1 7">Belongs to the RecO family.</text>
</comment>
<dbReference type="Gene3D" id="1.20.1440.120">
    <property type="entry name" value="Recombination protein O, C-terminal domain"/>
    <property type="match status" value="1"/>
</dbReference>
<dbReference type="Pfam" id="PF02565">
    <property type="entry name" value="RecO_C"/>
    <property type="match status" value="1"/>
</dbReference>
<dbReference type="Gene3D" id="2.40.50.140">
    <property type="entry name" value="Nucleic acid-binding proteins"/>
    <property type="match status" value="1"/>
</dbReference>
<evidence type="ECO:0000259" key="8">
    <source>
        <dbReference type="Pfam" id="PF11967"/>
    </source>
</evidence>
<keyword evidence="3 7" id="KW-0227">DNA damage</keyword>
<gene>
    <name evidence="7" type="primary">recO</name>
    <name evidence="9" type="ORF">FD06_GL000570</name>
</gene>
<evidence type="ECO:0000256" key="6">
    <source>
        <dbReference type="ARBA" id="ARBA00033409"/>
    </source>
</evidence>
<dbReference type="GO" id="GO:0043590">
    <property type="term" value="C:bacterial nucleoid"/>
    <property type="evidence" value="ECO:0007669"/>
    <property type="project" value="TreeGrafter"/>
</dbReference>
<evidence type="ECO:0000256" key="7">
    <source>
        <dbReference type="HAMAP-Rule" id="MF_00201"/>
    </source>
</evidence>
<organism evidence="9 10">
    <name type="scientific">Apilactobacillus ozensis DSM 23829 = JCM 17196</name>
    <dbReference type="NCBI Taxonomy" id="1423781"/>
    <lineage>
        <taxon>Bacteria</taxon>
        <taxon>Bacillati</taxon>
        <taxon>Bacillota</taxon>
        <taxon>Bacilli</taxon>
        <taxon>Lactobacillales</taxon>
        <taxon>Lactobacillaceae</taxon>
        <taxon>Apilactobacillus</taxon>
    </lineage>
</organism>
<dbReference type="PANTHER" id="PTHR33991:SF1">
    <property type="entry name" value="DNA REPAIR PROTEIN RECO"/>
    <property type="match status" value="1"/>
</dbReference>
<dbReference type="SUPFAM" id="SSF50249">
    <property type="entry name" value="Nucleic acid-binding proteins"/>
    <property type="match status" value="1"/>
</dbReference>
<dbReference type="InterPro" id="IPR003717">
    <property type="entry name" value="RecO"/>
</dbReference>
<name>A0A0R2AMC6_9LACO</name>
<dbReference type="GO" id="GO:0006310">
    <property type="term" value="P:DNA recombination"/>
    <property type="evidence" value="ECO:0007669"/>
    <property type="project" value="UniProtKB-UniRule"/>
</dbReference>
<dbReference type="InterPro" id="IPR037278">
    <property type="entry name" value="ARFGAP/RecO"/>
</dbReference>
<dbReference type="PANTHER" id="PTHR33991">
    <property type="entry name" value="DNA REPAIR PROTEIN RECO"/>
    <property type="match status" value="1"/>
</dbReference>
<dbReference type="InterPro" id="IPR022572">
    <property type="entry name" value="DNA_rep/recomb_RecO_N"/>
</dbReference>
<keyword evidence="5 7" id="KW-0234">DNA repair</keyword>
<evidence type="ECO:0000313" key="10">
    <source>
        <dbReference type="Proteomes" id="UP000052012"/>
    </source>
</evidence>
<dbReference type="HAMAP" id="MF_00201">
    <property type="entry name" value="RecO"/>
    <property type="match status" value="1"/>
</dbReference>
<evidence type="ECO:0000256" key="1">
    <source>
        <dbReference type="ARBA" id="ARBA00007452"/>
    </source>
</evidence>
<dbReference type="SUPFAM" id="SSF57863">
    <property type="entry name" value="ArfGap/RecO-like zinc finger"/>
    <property type="match status" value="1"/>
</dbReference>
<dbReference type="EMBL" id="AYYQ01000035">
    <property type="protein sequence ID" value="KRM67850.1"/>
    <property type="molecule type" value="Genomic_DNA"/>
</dbReference>
<dbReference type="NCBIfam" id="TIGR00613">
    <property type="entry name" value="reco"/>
    <property type="match status" value="1"/>
</dbReference>
<comment type="function">
    <text evidence="7">Involved in DNA repair and RecF pathway recombination.</text>
</comment>
<keyword evidence="10" id="KW-1185">Reference proteome</keyword>
<dbReference type="GO" id="GO:0006302">
    <property type="term" value="P:double-strand break repair"/>
    <property type="evidence" value="ECO:0007669"/>
    <property type="project" value="TreeGrafter"/>
</dbReference>
<accession>A0A0R2AMC6</accession>